<organism evidence="5 6">
    <name type="scientific">Chitinophaga cymbidii</name>
    <dbReference type="NCBI Taxonomy" id="1096750"/>
    <lineage>
        <taxon>Bacteria</taxon>
        <taxon>Pseudomonadati</taxon>
        <taxon>Bacteroidota</taxon>
        <taxon>Chitinophagia</taxon>
        <taxon>Chitinophagales</taxon>
        <taxon>Chitinophagaceae</taxon>
        <taxon>Chitinophaga</taxon>
    </lineage>
</organism>
<gene>
    <name evidence="5" type="ORF">CCY01nite_06980</name>
</gene>
<dbReference type="PANTHER" id="PTHR38445:SF10">
    <property type="entry name" value="GNTR-FAMILY TRANSCRIPTIONAL REGULATOR"/>
    <property type="match status" value="1"/>
</dbReference>
<dbReference type="SUPFAM" id="SSF46785">
    <property type="entry name" value="Winged helix' DNA-binding domain"/>
    <property type="match status" value="1"/>
</dbReference>
<dbReference type="Proteomes" id="UP000321436">
    <property type="component" value="Unassembled WGS sequence"/>
</dbReference>
<dbReference type="InterPro" id="IPR000524">
    <property type="entry name" value="Tscrpt_reg_HTH_GntR"/>
</dbReference>
<evidence type="ECO:0000259" key="4">
    <source>
        <dbReference type="PROSITE" id="PS50949"/>
    </source>
</evidence>
<reference evidence="5 6" key="1">
    <citation type="submission" date="2019-07" db="EMBL/GenBank/DDBJ databases">
        <title>Whole genome shotgun sequence of Chitinophaga cymbidii NBRC 109752.</title>
        <authorList>
            <person name="Hosoyama A."/>
            <person name="Uohara A."/>
            <person name="Ohji S."/>
            <person name="Ichikawa N."/>
        </authorList>
    </citation>
    <scope>NUCLEOTIDE SEQUENCE [LARGE SCALE GENOMIC DNA]</scope>
    <source>
        <strain evidence="5 6">NBRC 109752</strain>
    </source>
</reference>
<evidence type="ECO:0000256" key="2">
    <source>
        <dbReference type="ARBA" id="ARBA00023125"/>
    </source>
</evidence>
<accession>A0A512RFL5</accession>
<name>A0A512RFL5_9BACT</name>
<evidence type="ECO:0000256" key="1">
    <source>
        <dbReference type="ARBA" id="ARBA00023015"/>
    </source>
</evidence>
<evidence type="ECO:0000313" key="5">
    <source>
        <dbReference type="EMBL" id="GEP94438.1"/>
    </source>
</evidence>
<evidence type="ECO:0000256" key="3">
    <source>
        <dbReference type="ARBA" id="ARBA00023163"/>
    </source>
</evidence>
<keyword evidence="6" id="KW-1185">Reference proteome</keyword>
<dbReference type="OrthoDB" id="362473at2"/>
<dbReference type="GO" id="GO:0003677">
    <property type="term" value="F:DNA binding"/>
    <property type="evidence" value="ECO:0007669"/>
    <property type="project" value="UniProtKB-KW"/>
</dbReference>
<dbReference type="InterPro" id="IPR036388">
    <property type="entry name" value="WH-like_DNA-bd_sf"/>
</dbReference>
<protein>
    <submittedName>
        <fullName evidence="5">GntR family transcriptional regulator</fullName>
    </submittedName>
</protein>
<evidence type="ECO:0000313" key="6">
    <source>
        <dbReference type="Proteomes" id="UP000321436"/>
    </source>
</evidence>
<dbReference type="SMART" id="SM00345">
    <property type="entry name" value="HTH_GNTR"/>
    <property type="match status" value="1"/>
</dbReference>
<keyword evidence="3" id="KW-0804">Transcription</keyword>
<feature type="domain" description="HTH gntR-type" evidence="4">
    <location>
        <begin position="7"/>
        <end position="75"/>
    </location>
</feature>
<keyword evidence="2" id="KW-0238">DNA-binding</keyword>
<dbReference type="RefSeq" id="WP_146857909.1">
    <property type="nucleotide sequence ID" value="NZ_BKAU01000001.1"/>
</dbReference>
<dbReference type="Gene3D" id="1.10.10.10">
    <property type="entry name" value="Winged helix-like DNA-binding domain superfamily/Winged helix DNA-binding domain"/>
    <property type="match status" value="1"/>
</dbReference>
<dbReference type="Pfam" id="PF00392">
    <property type="entry name" value="GntR"/>
    <property type="match status" value="1"/>
</dbReference>
<sequence>MEFNHTQAIYLQIADFVCDQVQLQHWLPEGKVPSVRELAVTLEVNPNTIMRSYEFLQQQGIIYTKRGMGYFVSADAIKKITAMRKEQFVQEELPQFFRRMFLLGIELDELKGRYEKYKQRQIKA</sequence>
<dbReference type="InterPro" id="IPR036390">
    <property type="entry name" value="WH_DNA-bd_sf"/>
</dbReference>
<dbReference type="PROSITE" id="PS50949">
    <property type="entry name" value="HTH_GNTR"/>
    <property type="match status" value="1"/>
</dbReference>
<keyword evidence="1" id="KW-0805">Transcription regulation</keyword>
<dbReference type="CDD" id="cd07377">
    <property type="entry name" value="WHTH_GntR"/>
    <property type="match status" value="1"/>
</dbReference>
<comment type="caution">
    <text evidence="5">The sequence shown here is derived from an EMBL/GenBank/DDBJ whole genome shotgun (WGS) entry which is preliminary data.</text>
</comment>
<dbReference type="Gene3D" id="1.10.287.100">
    <property type="match status" value="1"/>
</dbReference>
<dbReference type="AlphaFoldDB" id="A0A512RFL5"/>
<proteinExistence type="predicted"/>
<dbReference type="GO" id="GO:0003700">
    <property type="term" value="F:DNA-binding transcription factor activity"/>
    <property type="evidence" value="ECO:0007669"/>
    <property type="project" value="InterPro"/>
</dbReference>
<dbReference type="PANTHER" id="PTHR38445">
    <property type="entry name" value="HTH-TYPE TRANSCRIPTIONAL REPRESSOR YTRA"/>
    <property type="match status" value="1"/>
</dbReference>
<dbReference type="EMBL" id="BKAU01000001">
    <property type="protein sequence ID" value="GEP94438.1"/>
    <property type="molecule type" value="Genomic_DNA"/>
</dbReference>